<name>A0AA41R539_9BACT</name>
<comment type="subcellular location">
    <subcellularLocation>
        <location evidence="6">Cytoplasm</location>
    </subcellularLocation>
</comment>
<dbReference type="GO" id="GO:0005829">
    <property type="term" value="C:cytosol"/>
    <property type="evidence" value="ECO:0007669"/>
    <property type="project" value="TreeGrafter"/>
</dbReference>
<protein>
    <recommendedName>
        <fullName evidence="6">Exodeoxyribonuclease 7 small subunit</fullName>
        <ecNumber evidence="6">3.1.11.6</ecNumber>
    </recommendedName>
    <alternativeName>
        <fullName evidence="6">Exodeoxyribonuclease VII small subunit</fullName>
        <shortName evidence="6">Exonuclease VII small subunit</shortName>
    </alternativeName>
</protein>
<reference evidence="8" key="1">
    <citation type="submission" date="2022-04" db="EMBL/GenBank/DDBJ databases">
        <title>Desulfatitalea alkaliphila sp. nov., a novel anaerobic sulfate-reducing bacterium isolated from terrestrial mud volcano, Taman Peninsula, Russia.</title>
        <authorList>
            <person name="Khomyakova M.A."/>
            <person name="Merkel A.Y."/>
            <person name="Slobodkin A.I."/>
        </authorList>
    </citation>
    <scope>NUCLEOTIDE SEQUENCE</scope>
    <source>
        <strain evidence="8">M08but</strain>
    </source>
</reference>
<feature type="compositionally biased region" description="Gly residues" evidence="7">
    <location>
        <begin position="78"/>
        <end position="87"/>
    </location>
</feature>
<dbReference type="InterPro" id="IPR003761">
    <property type="entry name" value="Exonuc_VII_S"/>
</dbReference>
<evidence type="ECO:0000313" key="9">
    <source>
        <dbReference type="Proteomes" id="UP001165427"/>
    </source>
</evidence>
<dbReference type="Proteomes" id="UP001165427">
    <property type="component" value="Unassembled WGS sequence"/>
</dbReference>
<evidence type="ECO:0000256" key="4">
    <source>
        <dbReference type="ARBA" id="ARBA00022801"/>
    </source>
</evidence>
<evidence type="ECO:0000256" key="2">
    <source>
        <dbReference type="ARBA" id="ARBA00022490"/>
    </source>
</evidence>
<dbReference type="GO" id="GO:0009318">
    <property type="term" value="C:exodeoxyribonuclease VII complex"/>
    <property type="evidence" value="ECO:0007669"/>
    <property type="project" value="UniProtKB-UniRule"/>
</dbReference>
<evidence type="ECO:0000256" key="7">
    <source>
        <dbReference type="SAM" id="MobiDB-lite"/>
    </source>
</evidence>
<dbReference type="PANTHER" id="PTHR34137:SF1">
    <property type="entry name" value="EXODEOXYRIBONUCLEASE 7 SMALL SUBUNIT"/>
    <property type="match status" value="1"/>
</dbReference>
<comment type="function">
    <text evidence="6">Bidirectionally degrades single-stranded DNA into large acid-insoluble oligonucleotides, which are then degraded further into small acid-soluble oligonucleotides.</text>
</comment>
<proteinExistence type="inferred from homology"/>
<dbReference type="AlphaFoldDB" id="A0AA41R539"/>
<gene>
    <name evidence="6" type="primary">xseB</name>
    <name evidence="8" type="ORF">MRX98_18095</name>
</gene>
<accession>A0AA41R539</accession>
<comment type="catalytic activity">
    <reaction evidence="6">
        <text>Exonucleolytic cleavage in either 5'- to 3'- or 3'- to 5'-direction to yield nucleoside 5'-phosphates.</text>
        <dbReference type="EC" id="3.1.11.6"/>
    </reaction>
</comment>
<keyword evidence="3 6" id="KW-0540">Nuclease</keyword>
<dbReference type="NCBIfam" id="NF002140">
    <property type="entry name" value="PRK00977.1-4"/>
    <property type="match status" value="1"/>
</dbReference>
<dbReference type="HAMAP" id="MF_00337">
    <property type="entry name" value="Exonuc_7_S"/>
    <property type="match status" value="1"/>
</dbReference>
<dbReference type="NCBIfam" id="TIGR01280">
    <property type="entry name" value="xseB"/>
    <property type="match status" value="1"/>
</dbReference>
<keyword evidence="2 6" id="KW-0963">Cytoplasm</keyword>
<dbReference type="PANTHER" id="PTHR34137">
    <property type="entry name" value="EXODEOXYRIBONUCLEASE 7 SMALL SUBUNIT"/>
    <property type="match status" value="1"/>
</dbReference>
<organism evidence="8 9">
    <name type="scientific">Desulfatitalea alkaliphila</name>
    <dbReference type="NCBI Taxonomy" id="2929485"/>
    <lineage>
        <taxon>Bacteria</taxon>
        <taxon>Pseudomonadati</taxon>
        <taxon>Thermodesulfobacteriota</taxon>
        <taxon>Desulfobacteria</taxon>
        <taxon>Desulfobacterales</taxon>
        <taxon>Desulfosarcinaceae</taxon>
        <taxon>Desulfatitalea</taxon>
    </lineage>
</organism>
<keyword evidence="5 6" id="KW-0269">Exonuclease</keyword>
<dbReference type="EMBL" id="JALJRB010000027">
    <property type="protein sequence ID" value="MCJ8502494.1"/>
    <property type="molecule type" value="Genomic_DNA"/>
</dbReference>
<comment type="similarity">
    <text evidence="1 6">Belongs to the XseB family.</text>
</comment>
<dbReference type="Gene3D" id="1.10.287.1040">
    <property type="entry name" value="Exonuclease VII, small subunit"/>
    <property type="match status" value="1"/>
</dbReference>
<keyword evidence="9" id="KW-1185">Reference proteome</keyword>
<evidence type="ECO:0000256" key="5">
    <source>
        <dbReference type="ARBA" id="ARBA00022839"/>
    </source>
</evidence>
<evidence type="ECO:0000256" key="3">
    <source>
        <dbReference type="ARBA" id="ARBA00022722"/>
    </source>
</evidence>
<evidence type="ECO:0000256" key="6">
    <source>
        <dbReference type="HAMAP-Rule" id="MF_00337"/>
    </source>
</evidence>
<dbReference type="EC" id="3.1.11.6" evidence="6"/>
<comment type="caution">
    <text evidence="8">The sequence shown here is derived from an EMBL/GenBank/DDBJ whole genome shotgun (WGS) entry which is preliminary data.</text>
</comment>
<dbReference type="Pfam" id="PF02609">
    <property type="entry name" value="Exonuc_VII_S"/>
    <property type="match status" value="1"/>
</dbReference>
<sequence>MAKQSFEKAMEQLEQIVQEMEAGELPLESALKKFEEGIKLSRYCAQKLDETEKKVTLLMEQGDGSIKEAPFGAEGDAEGGAGTESYE</sequence>
<comment type="subunit">
    <text evidence="6">Heterooligomer composed of large and small subunits.</text>
</comment>
<dbReference type="RefSeq" id="WP_246913345.1">
    <property type="nucleotide sequence ID" value="NZ_JALJRB010000027.1"/>
</dbReference>
<evidence type="ECO:0000313" key="8">
    <source>
        <dbReference type="EMBL" id="MCJ8502494.1"/>
    </source>
</evidence>
<evidence type="ECO:0000256" key="1">
    <source>
        <dbReference type="ARBA" id="ARBA00009998"/>
    </source>
</evidence>
<dbReference type="SUPFAM" id="SSF116842">
    <property type="entry name" value="XseB-like"/>
    <property type="match status" value="1"/>
</dbReference>
<dbReference type="GO" id="GO:0006308">
    <property type="term" value="P:DNA catabolic process"/>
    <property type="evidence" value="ECO:0007669"/>
    <property type="project" value="UniProtKB-UniRule"/>
</dbReference>
<dbReference type="InterPro" id="IPR037004">
    <property type="entry name" value="Exonuc_VII_ssu_sf"/>
</dbReference>
<keyword evidence="4 6" id="KW-0378">Hydrolase</keyword>
<feature type="region of interest" description="Disordered" evidence="7">
    <location>
        <begin position="64"/>
        <end position="87"/>
    </location>
</feature>
<dbReference type="GO" id="GO:0008855">
    <property type="term" value="F:exodeoxyribonuclease VII activity"/>
    <property type="evidence" value="ECO:0007669"/>
    <property type="project" value="UniProtKB-UniRule"/>
</dbReference>